<feature type="transmembrane region" description="Helical" evidence="8">
    <location>
        <begin position="55"/>
        <end position="78"/>
    </location>
</feature>
<protein>
    <submittedName>
        <fullName evidence="10">MFS transporter</fullName>
    </submittedName>
</protein>
<feature type="transmembrane region" description="Helical" evidence="8">
    <location>
        <begin position="233"/>
        <end position="253"/>
    </location>
</feature>
<dbReference type="Gene3D" id="1.20.1250.20">
    <property type="entry name" value="MFS general substrate transporter like domains"/>
    <property type="match status" value="1"/>
</dbReference>
<feature type="transmembrane region" description="Helical" evidence="8">
    <location>
        <begin position="395"/>
        <end position="412"/>
    </location>
</feature>
<feature type="compositionally biased region" description="Low complexity" evidence="7">
    <location>
        <begin position="196"/>
        <end position="205"/>
    </location>
</feature>
<keyword evidence="11" id="KW-1185">Reference proteome</keyword>
<feature type="transmembrane region" description="Helical" evidence="8">
    <location>
        <begin position="273"/>
        <end position="294"/>
    </location>
</feature>
<keyword evidence="6 8" id="KW-0472">Membrane</keyword>
<keyword evidence="4 8" id="KW-0812">Transmembrane</keyword>
<dbReference type="AlphaFoldDB" id="A0A5R8Z1G1"/>
<evidence type="ECO:0000256" key="3">
    <source>
        <dbReference type="ARBA" id="ARBA00022475"/>
    </source>
</evidence>
<evidence type="ECO:0000256" key="2">
    <source>
        <dbReference type="ARBA" id="ARBA00022448"/>
    </source>
</evidence>
<dbReference type="InterPro" id="IPR020846">
    <property type="entry name" value="MFS_dom"/>
</dbReference>
<dbReference type="PROSITE" id="PS50850">
    <property type="entry name" value="MFS"/>
    <property type="match status" value="1"/>
</dbReference>
<feature type="transmembrane region" description="Helical" evidence="8">
    <location>
        <begin position="142"/>
        <end position="163"/>
    </location>
</feature>
<feature type="domain" description="Major facilitator superfamily (MFS) profile" evidence="9">
    <location>
        <begin position="16"/>
        <end position="418"/>
    </location>
</feature>
<dbReference type="EMBL" id="VANP01000005">
    <property type="protein sequence ID" value="TLP59579.1"/>
    <property type="molecule type" value="Genomic_DNA"/>
</dbReference>
<dbReference type="GO" id="GO:0022857">
    <property type="term" value="F:transmembrane transporter activity"/>
    <property type="evidence" value="ECO:0007669"/>
    <property type="project" value="InterPro"/>
</dbReference>
<keyword evidence="5 8" id="KW-1133">Transmembrane helix</keyword>
<evidence type="ECO:0000256" key="8">
    <source>
        <dbReference type="SAM" id="Phobius"/>
    </source>
</evidence>
<feature type="transmembrane region" description="Helical" evidence="8">
    <location>
        <begin position="301"/>
        <end position="322"/>
    </location>
</feature>
<dbReference type="PANTHER" id="PTHR23517:SF2">
    <property type="entry name" value="MULTIDRUG RESISTANCE PROTEIN MDTH"/>
    <property type="match status" value="1"/>
</dbReference>
<feature type="transmembrane region" description="Helical" evidence="8">
    <location>
        <begin position="328"/>
        <end position="347"/>
    </location>
</feature>
<keyword evidence="3" id="KW-1003">Cell membrane</keyword>
<comment type="subcellular location">
    <subcellularLocation>
        <location evidence="1">Cell membrane</location>
        <topology evidence="1">Multi-pass membrane protein</topology>
    </subcellularLocation>
</comment>
<sequence>MERTPSQGLLPRLPGHAWLILCGDAVSAVGAGLTLPFLLVYLHDVRGVELGPAGLVLSAIAIAGLAGAPVGGLLADLLGPRRPAAAGLVLAAAGTAGMIGVRSAWEGALWAALYGFGVALAEPCFQSLLSTSVRPARRSQVFAVRHALLNVGLSAGSLLAAFLVDLSSARTFVTIYVVDAGTFLTFAVLIAGTPGRGRAAPGPGARQDRGARARDSPTGGAGGGYRAILADRLLLRICVSVAVVFVCGYGQYYSAYPVFAIRSGGLDAAALQLTFLANTCTVVLTQLFVLRLVTGRRRTRAFALSAALMALAWLTVVGAAHLGGGPAAVAMFMTAMVLFAAGETLMAPSVPAIVNDLASDDNRGRYNGAYSFAQTLGYIVGPAVAGAMVGSGRGALLFLVLALALGLVALQATRLDRLLAPAANVIGAGQADAADTDAEHAGHGA</sequence>
<proteinExistence type="predicted"/>
<dbReference type="GO" id="GO:0005886">
    <property type="term" value="C:plasma membrane"/>
    <property type="evidence" value="ECO:0007669"/>
    <property type="project" value="UniProtKB-SubCell"/>
</dbReference>
<feature type="compositionally biased region" description="Basic and acidic residues" evidence="7">
    <location>
        <begin position="206"/>
        <end position="215"/>
    </location>
</feature>
<evidence type="ECO:0000313" key="10">
    <source>
        <dbReference type="EMBL" id="TLP59579.1"/>
    </source>
</evidence>
<dbReference type="InterPro" id="IPR050171">
    <property type="entry name" value="MFS_Transporters"/>
</dbReference>
<keyword evidence="2" id="KW-0813">Transport</keyword>
<dbReference type="SUPFAM" id="SSF103473">
    <property type="entry name" value="MFS general substrate transporter"/>
    <property type="match status" value="1"/>
</dbReference>
<gene>
    <name evidence="10" type="ORF">FED44_14850</name>
</gene>
<evidence type="ECO:0000256" key="7">
    <source>
        <dbReference type="SAM" id="MobiDB-lite"/>
    </source>
</evidence>
<evidence type="ECO:0000256" key="1">
    <source>
        <dbReference type="ARBA" id="ARBA00004651"/>
    </source>
</evidence>
<reference evidence="10" key="1">
    <citation type="submission" date="2019-05" db="EMBL/GenBank/DDBJ databases">
        <title>Isolation, diversity and antifungal activity of Actinobacteria from wheat.</title>
        <authorList>
            <person name="Yu B."/>
        </authorList>
    </citation>
    <scope>NUCLEOTIDE SEQUENCE [LARGE SCALE GENOMIC DNA]</scope>
    <source>
        <strain evidence="10">NEAU-HEGS1-5</strain>
    </source>
</reference>
<feature type="transmembrane region" description="Helical" evidence="8">
    <location>
        <begin position="169"/>
        <end position="191"/>
    </location>
</feature>
<evidence type="ECO:0000256" key="6">
    <source>
        <dbReference type="ARBA" id="ARBA00023136"/>
    </source>
</evidence>
<feature type="transmembrane region" description="Helical" evidence="8">
    <location>
        <begin position="111"/>
        <end position="130"/>
    </location>
</feature>
<organism evidence="10 11">
    <name type="scientific">Microbispora triticiradicis</name>
    <dbReference type="NCBI Taxonomy" id="2200763"/>
    <lineage>
        <taxon>Bacteria</taxon>
        <taxon>Bacillati</taxon>
        <taxon>Actinomycetota</taxon>
        <taxon>Actinomycetes</taxon>
        <taxon>Streptosporangiales</taxon>
        <taxon>Streptosporangiaceae</taxon>
        <taxon>Microbispora</taxon>
    </lineage>
</organism>
<dbReference type="PANTHER" id="PTHR23517">
    <property type="entry name" value="RESISTANCE PROTEIN MDTM, PUTATIVE-RELATED-RELATED"/>
    <property type="match status" value="1"/>
</dbReference>
<dbReference type="Proteomes" id="UP000309033">
    <property type="component" value="Unassembled WGS sequence"/>
</dbReference>
<dbReference type="OrthoDB" id="5379144at2"/>
<dbReference type="InterPro" id="IPR036259">
    <property type="entry name" value="MFS_trans_sf"/>
</dbReference>
<evidence type="ECO:0000256" key="5">
    <source>
        <dbReference type="ARBA" id="ARBA00022989"/>
    </source>
</evidence>
<feature type="transmembrane region" description="Helical" evidence="8">
    <location>
        <begin position="21"/>
        <end position="43"/>
    </location>
</feature>
<evidence type="ECO:0000259" key="9">
    <source>
        <dbReference type="PROSITE" id="PS50850"/>
    </source>
</evidence>
<accession>A0A5R8Z1G1</accession>
<feature type="region of interest" description="Disordered" evidence="7">
    <location>
        <begin position="196"/>
        <end position="221"/>
    </location>
</feature>
<comment type="caution">
    <text evidence="10">The sequence shown here is derived from an EMBL/GenBank/DDBJ whole genome shotgun (WGS) entry which is preliminary data.</text>
</comment>
<dbReference type="InterPro" id="IPR011701">
    <property type="entry name" value="MFS"/>
</dbReference>
<name>A0A5R8Z1G1_9ACTN</name>
<dbReference type="Pfam" id="PF07690">
    <property type="entry name" value="MFS_1"/>
    <property type="match status" value="1"/>
</dbReference>
<evidence type="ECO:0000256" key="4">
    <source>
        <dbReference type="ARBA" id="ARBA00022692"/>
    </source>
</evidence>
<feature type="transmembrane region" description="Helical" evidence="8">
    <location>
        <begin position="368"/>
        <end position="389"/>
    </location>
</feature>
<evidence type="ECO:0000313" key="11">
    <source>
        <dbReference type="Proteomes" id="UP000309033"/>
    </source>
</evidence>